<dbReference type="InterPro" id="IPR008928">
    <property type="entry name" value="6-hairpin_glycosidase_sf"/>
</dbReference>
<sequence>MIYYIFVKRGSAVASSLRIWYDRPASGWQQGLPIGNGRLGAVVYGGIGAETWCLTETTFWSGRPEPLDPPSNAKADLRRMQDDFFAGDFERGEAEARARLQPAKRNFGTNLPLCRVALTFDPAGEGLERELDLERAVVSTSYSNGGARFRREAFASHVDGVLAARFACDRPGGVSFALRIEGDDYVRVLGASAGDGTIRFEAQALETMHSDGRCGVRSAGAVRLAVRGGTVREDEGGGLIVSDADEAVVYVAVATDYGAAEGEDWRGARDSALSRAIGKGYEQARADHVRDYRTLFSRVTLSIGEDGRSSLPTDERVRRIGSEPEDAALYVLFYQYARYLTISGSRDDSPLPMNLQGIWNDGEANRMQWSCDYHLDVNTQMNYYPVETGHLGECHMPLMRFVERLASSSGRTAARHFYDSDGWVAHVFTNAWGFASPGWETSWGLNVTGGLWLATHLMERYAFGRDDAFLARTAYPVLKEAAAFFLDSMTIHPEFGWLVTGPSNSPENSFYVGDDRLRSHALSMGPTMDQMLVRELFEFCIEASERQGVDAALLQRLREAVQALPPLRVGSRGQLQEWLEDYAEAQPDHRHLSHLYGLFPGNQVTPFGTPALAAAARKTLELRMSRAELEDVEFTLALFAACFARLRDGDAAHRQLSDLIGKLCFDNLFTFSKAGIAGAETNIFVIDGNFGGAAAIAELLLQSHAGELDLLPALPSRWPSGRVAGLRARGDVEVDLVWEGGALAEATLRAGTAGRTTVRYGEKTLPLELRPGGTYRFGPGLTPMPA</sequence>
<dbReference type="InterPro" id="IPR012341">
    <property type="entry name" value="6hp_glycosidase-like_sf"/>
</dbReference>
<dbReference type="Gene3D" id="1.50.10.10">
    <property type="match status" value="1"/>
</dbReference>
<evidence type="ECO:0000259" key="3">
    <source>
        <dbReference type="Pfam" id="PF22124"/>
    </source>
</evidence>
<dbReference type="AlphaFoldDB" id="A0A5R9FXJ2"/>
<evidence type="ECO:0000259" key="2">
    <source>
        <dbReference type="Pfam" id="PF21307"/>
    </source>
</evidence>
<keyword evidence="4" id="KW-0378">Hydrolase</keyword>
<comment type="caution">
    <text evidence="4">The sequence shown here is derived from an EMBL/GenBank/DDBJ whole genome shotgun (WGS) entry which is preliminary data.</text>
</comment>
<gene>
    <name evidence="4" type="ORF">FE782_29100</name>
</gene>
<feature type="domain" description="Glycosyl hydrolase family 95 catalytic" evidence="3">
    <location>
        <begin position="280"/>
        <end position="700"/>
    </location>
</feature>
<dbReference type="PANTHER" id="PTHR31084:SF0">
    <property type="entry name" value="ALPHA-L-FUCOSIDASE 2"/>
    <property type="match status" value="1"/>
</dbReference>
<feature type="domain" description="Glycosyl hydrolase family 95 N-terminal" evidence="1">
    <location>
        <begin position="19"/>
        <end position="258"/>
    </location>
</feature>
<dbReference type="InterPro" id="IPR049053">
    <property type="entry name" value="AFCA-like_C"/>
</dbReference>
<organism evidence="4 5">
    <name type="scientific">Paenibacillus antri</name>
    <dbReference type="NCBI Taxonomy" id="2582848"/>
    <lineage>
        <taxon>Bacteria</taxon>
        <taxon>Bacillati</taxon>
        <taxon>Bacillota</taxon>
        <taxon>Bacilli</taxon>
        <taxon>Bacillales</taxon>
        <taxon>Paenibacillaceae</taxon>
        <taxon>Paenibacillus</taxon>
    </lineage>
</organism>
<dbReference type="SUPFAM" id="SSF48208">
    <property type="entry name" value="Six-hairpin glycosidases"/>
    <property type="match status" value="1"/>
</dbReference>
<keyword evidence="5" id="KW-1185">Reference proteome</keyword>
<dbReference type="GO" id="GO:0005975">
    <property type="term" value="P:carbohydrate metabolic process"/>
    <property type="evidence" value="ECO:0007669"/>
    <property type="project" value="InterPro"/>
</dbReference>
<feature type="domain" description="Alpha fucosidase A-like C-terminal" evidence="2">
    <location>
        <begin position="702"/>
        <end position="762"/>
    </location>
</feature>
<dbReference type="PANTHER" id="PTHR31084">
    <property type="entry name" value="ALPHA-L-FUCOSIDASE 2"/>
    <property type="match status" value="1"/>
</dbReference>
<evidence type="ECO:0000313" key="5">
    <source>
        <dbReference type="Proteomes" id="UP000309676"/>
    </source>
</evidence>
<dbReference type="PIRSF" id="PIRSF007663">
    <property type="entry name" value="UCP007663"/>
    <property type="match status" value="1"/>
</dbReference>
<dbReference type="Pfam" id="PF21307">
    <property type="entry name" value="Glyco_hydro_95_C"/>
    <property type="match status" value="1"/>
</dbReference>
<dbReference type="InterPro" id="IPR016518">
    <property type="entry name" value="Alpha-L-fucosidase"/>
</dbReference>
<dbReference type="Pfam" id="PF22124">
    <property type="entry name" value="Glyco_hydro_95_cat"/>
    <property type="match status" value="1"/>
</dbReference>
<dbReference type="InterPro" id="IPR054363">
    <property type="entry name" value="GH95_cat"/>
</dbReference>
<evidence type="ECO:0000259" key="1">
    <source>
        <dbReference type="Pfam" id="PF14498"/>
    </source>
</evidence>
<dbReference type="OrthoDB" id="9802600at2"/>
<accession>A0A5R9FXJ2</accession>
<protein>
    <submittedName>
        <fullName evidence="4">Glycoside hydrolase family 95 protein</fullName>
    </submittedName>
</protein>
<dbReference type="Proteomes" id="UP000309676">
    <property type="component" value="Unassembled WGS sequence"/>
</dbReference>
<proteinExistence type="predicted"/>
<evidence type="ECO:0000313" key="4">
    <source>
        <dbReference type="EMBL" id="TLS48737.1"/>
    </source>
</evidence>
<dbReference type="InterPro" id="IPR027414">
    <property type="entry name" value="GH95_N_dom"/>
</dbReference>
<dbReference type="GO" id="GO:0004560">
    <property type="term" value="F:alpha-L-fucosidase activity"/>
    <property type="evidence" value="ECO:0007669"/>
    <property type="project" value="InterPro"/>
</dbReference>
<dbReference type="EMBL" id="VCIW01000030">
    <property type="protein sequence ID" value="TLS48737.1"/>
    <property type="molecule type" value="Genomic_DNA"/>
</dbReference>
<dbReference type="Pfam" id="PF14498">
    <property type="entry name" value="Glyco_hyd_65N_2"/>
    <property type="match status" value="1"/>
</dbReference>
<reference evidence="4 5" key="1">
    <citation type="submission" date="2019-05" db="EMBL/GenBank/DDBJ databases">
        <authorList>
            <person name="Narsing Rao M.P."/>
            <person name="Li W.J."/>
        </authorList>
    </citation>
    <scope>NUCLEOTIDE SEQUENCE [LARGE SCALE GENOMIC DNA]</scope>
    <source>
        <strain evidence="4 5">SYSU_K30003</strain>
    </source>
</reference>
<name>A0A5R9FXJ2_9BACL</name>